<evidence type="ECO:0000313" key="4">
    <source>
        <dbReference type="EMBL" id="MDA0139964.1"/>
    </source>
</evidence>
<dbReference type="Pfam" id="PF08450">
    <property type="entry name" value="SGL"/>
    <property type="match status" value="1"/>
</dbReference>
<evidence type="ECO:0000313" key="5">
    <source>
        <dbReference type="Proteomes" id="UP001147700"/>
    </source>
</evidence>
<dbReference type="Gene3D" id="2.120.10.30">
    <property type="entry name" value="TolB, C-terminal domain"/>
    <property type="match status" value="1"/>
</dbReference>
<comment type="caution">
    <text evidence="4">The sequence shown here is derived from an EMBL/GenBank/DDBJ whole genome shotgun (WGS) entry which is preliminary data.</text>
</comment>
<dbReference type="PANTHER" id="PTHR47572">
    <property type="entry name" value="LIPOPROTEIN-RELATED"/>
    <property type="match status" value="1"/>
</dbReference>
<organism evidence="4 5">
    <name type="scientific">Solirubrobacter deserti</name>
    <dbReference type="NCBI Taxonomy" id="2282478"/>
    <lineage>
        <taxon>Bacteria</taxon>
        <taxon>Bacillati</taxon>
        <taxon>Actinomycetota</taxon>
        <taxon>Thermoleophilia</taxon>
        <taxon>Solirubrobacterales</taxon>
        <taxon>Solirubrobacteraceae</taxon>
        <taxon>Solirubrobacter</taxon>
    </lineage>
</organism>
<accession>A0ABT4RN44</accession>
<name>A0ABT4RN44_9ACTN</name>
<gene>
    <name evidence="4" type="ORF">OJ962_20845</name>
</gene>
<evidence type="ECO:0000259" key="3">
    <source>
        <dbReference type="Pfam" id="PF08450"/>
    </source>
</evidence>
<dbReference type="SUPFAM" id="SSF63829">
    <property type="entry name" value="Calcium-dependent phosphotriesterase"/>
    <property type="match status" value="1"/>
</dbReference>
<feature type="domain" description="SMP-30/Gluconolactonase/LRE-like region" evidence="3">
    <location>
        <begin position="79"/>
        <end position="315"/>
    </location>
</feature>
<dbReference type="InterPro" id="IPR051262">
    <property type="entry name" value="SMP-30/CGR1_Lactonase"/>
</dbReference>
<evidence type="ECO:0000256" key="2">
    <source>
        <dbReference type="SAM" id="SignalP"/>
    </source>
</evidence>
<dbReference type="Proteomes" id="UP001147700">
    <property type="component" value="Unassembled WGS sequence"/>
</dbReference>
<sequence length="366" mass="38417">MRRTLLAAATVAAATGLAATAVGHGDDGPRPLRPDAKWTTVFTPPAGVSIEGLTADRRGNLFAPGRVTNAVCPVLQAGTGVVGSLPAPCNPAGLAFGPDGRLYIADSGRIMVLRPDERTPPTAEVYAEGVPGSNGVAFDVRGDLWVSDGGTGQGRVWRIGRDRAPVEMFRVQPMANDAQPGGVGRDVRGLPPGTITITETSRQASNTLGSQAIVANGLAFGRDGTLFVADTARGAIWRVFVDRRGRVLSRTGCDTTFTPNTLCLDNVLVQHPYLDGADGIVLDDRDNVFVTANERNAIAVVTQKGDAVELYRNPAGADRLRNAGPLEFPTSPVLIGKRLCTTNSDTPRRDNFPATAGEGPKINCVS</sequence>
<feature type="signal peptide" evidence="2">
    <location>
        <begin position="1"/>
        <end position="21"/>
    </location>
</feature>
<proteinExistence type="predicted"/>
<dbReference type="InterPro" id="IPR011042">
    <property type="entry name" value="6-blade_b-propeller_TolB-like"/>
</dbReference>
<dbReference type="InterPro" id="IPR013658">
    <property type="entry name" value="SGL"/>
</dbReference>
<dbReference type="PANTHER" id="PTHR47572:SF5">
    <property type="entry name" value="BLR2277 PROTEIN"/>
    <property type="match status" value="1"/>
</dbReference>
<keyword evidence="2" id="KW-0732">Signal</keyword>
<dbReference type="EMBL" id="JAPCID010000031">
    <property type="protein sequence ID" value="MDA0139964.1"/>
    <property type="molecule type" value="Genomic_DNA"/>
</dbReference>
<reference evidence="4" key="1">
    <citation type="submission" date="2022-10" db="EMBL/GenBank/DDBJ databases">
        <title>The WGS of Solirubrobacter sp. CPCC 204708.</title>
        <authorList>
            <person name="Jiang Z."/>
        </authorList>
    </citation>
    <scope>NUCLEOTIDE SEQUENCE</scope>
    <source>
        <strain evidence="4">CPCC 204708</strain>
    </source>
</reference>
<dbReference type="RefSeq" id="WP_202952641.1">
    <property type="nucleotide sequence ID" value="NZ_JAPCID010000031.1"/>
</dbReference>
<protein>
    <submittedName>
        <fullName evidence="4">SMP-30/gluconolactonase/LRE family protein</fullName>
    </submittedName>
</protein>
<evidence type="ECO:0000256" key="1">
    <source>
        <dbReference type="SAM" id="MobiDB-lite"/>
    </source>
</evidence>
<feature type="region of interest" description="Disordered" evidence="1">
    <location>
        <begin position="345"/>
        <end position="366"/>
    </location>
</feature>
<keyword evidence="5" id="KW-1185">Reference proteome</keyword>
<feature type="chain" id="PRO_5046232787" evidence="2">
    <location>
        <begin position="22"/>
        <end position="366"/>
    </location>
</feature>